<dbReference type="CDD" id="cd01335">
    <property type="entry name" value="Radical_SAM"/>
    <property type="match status" value="1"/>
</dbReference>
<dbReference type="InterPro" id="IPR000385">
    <property type="entry name" value="MoaA_NifB_PqqE_Fe-S-bd_CS"/>
</dbReference>
<keyword evidence="6" id="KW-0408">Iron</keyword>
<evidence type="ECO:0000256" key="2">
    <source>
        <dbReference type="ARBA" id="ARBA00022485"/>
    </source>
</evidence>
<evidence type="ECO:0000256" key="7">
    <source>
        <dbReference type="ARBA" id="ARBA00023014"/>
    </source>
</evidence>
<dbReference type="PANTHER" id="PTHR11228">
    <property type="entry name" value="RADICAL SAM DOMAIN PROTEIN"/>
    <property type="match status" value="1"/>
</dbReference>
<keyword evidence="3" id="KW-0949">S-adenosyl-L-methionine</keyword>
<sequence>MTDLEFPTMPARSHVPRRWNSVAFTRGHHFEIKDGVSVDDLLARTTSPLSVILQVTKRCDFDCNFCSETLQRPDPTLADLERMRDNLLGVGRVFLSGGEPLLRRDFGDVVDLFADDFVVGVPTNATRGGQWAERMVGKVAYVNVGLDGPRAITRRLRGDYDKVMAGIRSFQRAGLPLSLSCVALRSGLHGLPYLLQIADTLEAGKLKLIMPLRKGNALKLQESEFITDSEAEAKFAELRTLAAEHQWRPAVRLTTWTSRTEGHMICVEPTGEANAWPVYDAENLFEPLGNVLHESIEAIWDRYRFKRNHLTKYLGLSIRATDHGGGHA</sequence>
<evidence type="ECO:0000256" key="3">
    <source>
        <dbReference type="ARBA" id="ARBA00022691"/>
    </source>
</evidence>
<dbReference type="Gene3D" id="3.20.20.70">
    <property type="entry name" value="Aldolase class I"/>
    <property type="match status" value="1"/>
</dbReference>
<comment type="cofactor">
    <cofactor evidence="1">
        <name>[4Fe-4S] cluster</name>
        <dbReference type="ChEBI" id="CHEBI:49883"/>
    </cofactor>
</comment>
<evidence type="ECO:0000259" key="8">
    <source>
        <dbReference type="PROSITE" id="PS51918"/>
    </source>
</evidence>
<comment type="caution">
    <text evidence="9">The sequence shown here is derived from an EMBL/GenBank/DDBJ whole genome shotgun (WGS) entry which is preliminary data.</text>
</comment>
<dbReference type="InterPro" id="IPR013785">
    <property type="entry name" value="Aldolase_TIM"/>
</dbReference>
<proteinExistence type="predicted"/>
<keyword evidence="7" id="KW-0411">Iron-sulfur</keyword>
<keyword evidence="2" id="KW-0004">4Fe-4S</keyword>
<evidence type="ECO:0000313" key="9">
    <source>
        <dbReference type="EMBL" id="MFC5057029.1"/>
    </source>
</evidence>
<evidence type="ECO:0000256" key="4">
    <source>
        <dbReference type="ARBA" id="ARBA00022723"/>
    </source>
</evidence>
<accession>A0ABV9Y6P8</accession>
<dbReference type="EMBL" id="JBHSJB010000025">
    <property type="protein sequence ID" value="MFC5057029.1"/>
    <property type="molecule type" value="Genomic_DNA"/>
</dbReference>
<evidence type="ECO:0000313" key="10">
    <source>
        <dbReference type="Proteomes" id="UP001595833"/>
    </source>
</evidence>
<keyword evidence="10" id="KW-1185">Reference proteome</keyword>
<reference evidence="10" key="1">
    <citation type="journal article" date="2019" name="Int. J. Syst. Evol. Microbiol.">
        <title>The Global Catalogue of Microorganisms (GCM) 10K type strain sequencing project: providing services to taxonomists for standard genome sequencing and annotation.</title>
        <authorList>
            <consortium name="The Broad Institute Genomics Platform"/>
            <consortium name="The Broad Institute Genome Sequencing Center for Infectious Disease"/>
            <person name="Wu L."/>
            <person name="Ma J."/>
        </authorList>
    </citation>
    <scope>NUCLEOTIDE SEQUENCE [LARGE SCALE GENOMIC DNA]</scope>
    <source>
        <strain evidence="10">KCTC 12848</strain>
    </source>
</reference>
<dbReference type="Proteomes" id="UP001595833">
    <property type="component" value="Unassembled WGS sequence"/>
</dbReference>
<dbReference type="SFLD" id="SFLDG01067">
    <property type="entry name" value="SPASM/twitch_domain_containing"/>
    <property type="match status" value="1"/>
</dbReference>
<name>A0ABV9Y6P8_9PSEU</name>
<feature type="domain" description="Radical SAM core" evidence="8">
    <location>
        <begin position="45"/>
        <end position="249"/>
    </location>
</feature>
<keyword evidence="4" id="KW-0479">Metal-binding</keyword>
<dbReference type="InterPro" id="IPR050377">
    <property type="entry name" value="Radical_SAM_PqqE_MftC-like"/>
</dbReference>
<gene>
    <name evidence="9" type="ORF">ACFPFM_25185</name>
</gene>
<dbReference type="PANTHER" id="PTHR11228:SF7">
    <property type="entry name" value="PQQA PEPTIDE CYCLASE"/>
    <property type="match status" value="1"/>
</dbReference>
<dbReference type="InterPro" id="IPR058240">
    <property type="entry name" value="rSAM_sf"/>
</dbReference>
<organism evidence="9 10">
    <name type="scientific">Saccharothrix xinjiangensis</name>
    <dbReference type="NCBI Taxonomy" id="204798"/>
    <lineage>
        <taxon>Bacteria</taxon>
        <taxon>Bacillati</taxon>
        <taxon>Actinomycetota</taxon>
        <taxon>Actinomycetes</taxon>
        <taxon>Pseudonocardiales</taxon>
        <taxon>Pseudonocardiaceae</taxon>
        <taxon>Saccharothrix</taxon>
    </lineage>
</organism>
<evidence type="ECO:0000256" key="5">
    <source>
        <dbReference type="ARBA" id="ARBA00023002"/>
    </source>
</evidence>
<dbReference type="PROSITE" id="PS01305">
    <property type="entry name" value="MOAA_NIFB_PQQE"/>
    <property type="match status" value="1"/>
</dbReference>
<keyword evidence="5" id="KW-0560">Oxidoreductase</keyword>
<evidence type="ECO:0000256" key="1">
    <source>
        <dbReference type="ARBA" id="ARBA00001966"/>
    </source>
</evidence>
<evidence type="ECO:0000256" key="6">
    <source>
        <dbReference type="ARBA" id="ARBA00023004"/>
    </source>
</evidence>
<dbReference type="RefSeq" id="WP_344039068.1">
    <property type="nucleotide sequence ID" value="NZ_BAAAKE010000014.1"/>
</dbReference>
<dbReference type="SFLD" id="SFLDS00029">
    <property type="entry name" value="Radical_SAM"/>
    <property type="match status" value="1"/>
</dbReference>
<dbReference type="PROSITE" id="PS51918">
    <property type="entry name" value="RADICAL_SAM"/>
    <property type="match status" value="1"/>
</dbReference>
<dbReference type="Pfam" id="PF04055">
    <property type="entry name" value="Radical_SAM"/>
    <property type="match status" value="1"/>
</dbReference>
<dbReference type="SUPFAM" id="SSF102114">
    <property type="entry name" value="Radical SAM enzymes"/>
    <property type="match status" value="1"/>
</dbReference>
<dbReference type="InterPro" id="IPR007197">
    <property type="entry name" value="rSAM"/>
</dbReference>
<protein>
    <submittedName>
        <fullName evidence="9">Radical SAM protein</fullName>
    </submittedName>
</protein>